<dbReference type="Gene3D" id="3.40.50.1820">
    <property type="entry name" value="alpha/beta hydrolase"/>
    <property type="match status" value="1"/>
</dbReference>
<dbReference type="InterPro" id="IPR053228">
    <property type="entry name" value="Stereospecific_Lipase"/>
</dbReference>
<dbReference type="EMBL" id="PHQP01000027">
    <property type="protein sequence ID" value="RAV34138.1"/>
    <property type="molecule type" value="Genomic_DNA"/>
</dbReference>
<name>A0A364VC03_9CORY</name>
<dbReference type="AlphaFoldDB" id="A0A364VC03"/>
<dbReference type="InterPro" id="IPR029058">
    <property type="entry name" value="AB_hydrolase_fold"/>
</dbReference>
<sequence>MELPKSGVEDIQISAEYVTYAIREMHKRAGRRIDIVGHSQGGMIGRWSTKWWPDTRGMIDDLVGIAPTNKGTAGFYPACATLGCGAGTAQQGRDANFIHALNEDAMTFPEIDYTTINSTFDELVVPYTNGFLPSGPNVSNLVVQDYCTAEPIDHFLIIVSNAAYVLAKQALDNDGPNEAPGMAPSECLRLMPGVNLLTFPFDGLSAVGHSVQVALFGPKVPGEPALRPYAEASPPSP</sequence>
<gene>
    <name evidence="1" type="ORF">CWC39_04825</name>
</gene>
<organism evidence="1 2">
    <name type="scientific">Corynebacterium heidelbergense</name>
    <dbReference type="NCBI Taxonomy" id="2055947"/>
    <lineage>
        <taxon>Bacteria</taxon>
        <taxon>Bacillati</taxon>
        <taxon>Actinomycetota</taxon>
        <taxon>Actinomycetes</taxon>
        <taxon>Mycobacteriales</taxon>
        <taxon>Corynebacteriaceae</taxon>
        <taxon>Corynebacterium</taxon>
    </lineage>
</organism>
<protein>
    <submittedName>
        <fullName evidence="1">Lipase</fullName>
    </submittedName>
</protein>
<comment type="caution">
    <text evidence="1">The sequence shown here is derived from an EMBL/GenBank/DDBJ whole genome shotgun (WGS) entry which is preliminary data.</text>
</comment>
<evidence type="ECO:0000313" key="1">
    <source>
        <dbReference type="EMBL" id="RAV34138.1"/>
    </source>
</evidence>
<reference evidence="1 2" key="1">
    <citation type="journal article" date="2018" name="Syst. Appl. Microbiol.">
        <title>Corynebacterium heidelbergense sp. nov., isolated from the preen glands of Egyptian geese (Alopochen aegyptiacus).</title>
        <authorList>
            <person name="Braun M.S."/>
            <person name="Wang E."/>
            <person name="Zimmermann S."/>
            <person name="Wink M."/>
        </authorList>
    </citation>
    <scope>NUCLEOTIDE SEQUENCE [LARGE SCALE GENOMIC DNA]</scope>
    <source>
        <strain evidence="1 2">DSM 104638</strain>
    </source>
</reference>
<dbReference type="PANTHER" id="PTHR37574:SF1">
    <property type="entry name" value="LIPASE B"/>
    <property type="match status" value="1"/>
</dbReference>
<proteinExistence type="predicted"/>
<dbReference type="SUPFAM" id="SSF53474">
    <property type="entry name" value="alpha/beta-Hydrolases"/>
    <property type="match status" value="1"/>
</dbReference>
<accession>A0A364VC03</accession>
<evidence type="ECO:0000313" key="2">
    <source>
        <dbReference type="Proteomes" id="UP000251047"/>
    </source>
</evidence>
<dbReference type="Proteomes" id="UP000251047">
    <property type="component" value="Unassembled WGS sequence"/>
</dbReference>
<dbReference type="PANTHER" id="PTHR37574">
    <property type="entry name" value="LIPASE B"/>
    <property type="match status" value="1"/>
</dbReference>